<dbReference type="Pfam" id="PF12974">
    <property type="entry name" value="Phosphonate-bd"/>
    <property type="match status" value="1"/>
</dbReference>
<dbReference type="EMBL" id="VFOW01000001">
    <property type="protein sequence ID" value="TQL75191.1"/>
    <property type="molecule type" value="Genomic_DNA"/>
</dbReference>
<evidence type="ECO:0000256" key="3">
    <source>
        <dbReference type="SAM" id="SignalP"/>
    </source>
</evidence>
<proteinExistence type="inferred from homology"/>
<dbReference type="InterPro" id="IPR005770">
    <property type="entry name" value="PhnD"/>
</dbReference>
<protein>
    <submittedName>
        <fullName evidence="4">Phosphonate transport system substrate-binding protein</fullName>
    </submittedName>
</protein>
<dbReference type="Proteomes" id="UP000317043">
    <property type="component" value="Unassembled WGS sequence"/>
</dbReference>
<sequence>MRRRTSLLRLTAVAATAVLALTACGESADPTSSGEGITPETLVISGVPAEEGTDLSNTYAPVIEMLEKELGIDVRFDPVTSYAAAIEGQRTGKIHIAQYGPLAYYQAVQTGSDISVLGAMIKEKDVPPGYLAYGVVPADSDIESIEDFAGKRLCFVDVSSTSGYLYPVKGLLDAGIEMGDWDEVLAGGHDASALAVASGDCDAGFALDSMIDSTLIEKGDLAEGDLKVVWKSETIVEPPITVYNGLEAELLEKIKTIFADQANQDYLVANGYCEEGDCDLTDQRIWGWQPVEDNYYDSLIAVCEATQAAACNAA</sequence>
<evidence type="ECO:0000256" key="1">
    <source>
        <dbReference type="ARBA" id="ARBA00007162"/>
    </source>
</evidence>
<comment type="similarity">
    <text evidence="1">Belongs to the phosphate/phosphite/phosphonate binding protein family.</text>
</comment>
<keyword evidence="5" id="KW-1185">Reference proteome</keyword>
<dbReference type="AlphaFoldDB" id="A0A543ARI5"/>
<dbReference type="GO" id="GO:0043190">
    <property type="term" value="C:ATP-binding cassette (ABC) transporter complex"/>
    <property type="evidence" value="ECO:0007669"/>
    <property type="project" value="InterPro"/>
</dbReference>
<dbReference type="NCBIfam" id="TIGR01098">
    <property type="entry name" value="3A0109s03R"/>
    <property type="match status" value="1"/>
</dbReference>
<evidence type="ECO:0000313" key="4">
    <source>
        <dbReference type="EMBL" id="TQL75191.1"/>
    </source>
</evidence>
<feature type="signal peptide" evidence="3">
    <location>
        <begin position="1"/>
        <end position="28"/>
    </location>
</feature>
<reference evidence="4 5" key="1">
    <citation type="submission" date="2019-06" db="EMBL/GenBank/DDBJ databases">
        <title>Sequencing the genomes of 1000 actinobacteria strains.</title>
        <authorList>
            <person name="Klenk H.-P."/>
        </authorList>
    </citation>
    <scope>NUCLEOTIDE SEQUENCE [LARGE SCALE GENOMIC DNA]</scope>
    <source>
        <strain evidence="4 5">DSM 45928</strain>
    </source>
</reference>
<feature type="chain" id="PRO_5021704423" evidence="3">
    <location>
        <begin position="29"/>
        <end position="314"/>
    </location>
</feature>
<dbReference type="PANTHER" id="PTHR35841:SF1">
    <property type="entry name" value="PHOSPHONATES-BINDING PERIPLASMIC PROTEIN"/>
    <property type="match status" value="1"/>
</dbReference>
<dbReference type="OrthoDB" id="9764656at2"/>
<keyword evidence="2 3" id="KW-0732">Signal</keyword>
<dbReference type="InParanoid" id="A0A543ARI5"/>
<name>A0A543ARI5_9ACTN</name>
<dbReference type="PANTHER" id="PTHR35841">
    <property type="entry name" value="PHOSPHONATES-BINDING PERIPLASMIC PROTEIN"/>
    <property type="match status" value="1"/>
</dbReference>
<dbReference type="RefSeq" id="WP_142034876.1">
    <property type="nucleotide sequence ID" value="NZ_JBHTGS010000001.1"/>
</dbReference>
<evidence type="ECO:0000256" key="2">
    <source>
        <dbReference type="ARBA" id="ARBA00022729"/>
    </source>
</evidence>
<accession>A0A543ARI5</accession>
<dbReference type="GO" id="GO:0055085">
    <property type="term" value="P:transmembrane transport"/>
    <property type="evidence" value="ECO:0007669"/>
    <property type="project" value="InterPro"/>
</dbReference>
<dbReference type="Gene3D" id="3.40.190.10">
    <property type="entry name" value="Periplasmic binding protein-like II"/>
    <property type="match status" value="2"/>
</dbReference>
<dbReference type="PROSITE" id="PS51257">
    <property type="entry name" value="PROKAR_LIPOPROTEIN"/>
    <property type="match status" value="1"/>
</dbReference>
<organism evidence="4 5">
    <name type="scientific">Stackebrandtia endophytica</name>
    <dbReference type="NCBI Taxonomy" id="1496996"/>
    <lineage>
        <taxon>Bacteria</taxon>
        <taxon>Bacillati</taxon>
        <taxon>Actinomycetota</taxon>
        <taxon>Actinomycetes</taxon>
        <taxon>Glycomycetales</taxon>
        <taxon>Glycomycetaceae</taxon>
        <taxon>Stackebrandtia</taxon>
    </lineage>
</organism>
<evidence type="ECO:0000313" key="5">
    <source>
        <dbReference type="Proteomes" id="UP000317043"/>
    </source>
</evidence>
<dbReference type="CDD" id="cd01071">
    <property type="entry name" value="PBP2_PhnD_like"/>
    <property type="match status" value="1"/>
</dbReference>
<dbReference type="SUPFAM" id="SSF53850">
    <property type="entry name" value="Periplasmic binding protein-like II"/>
    <property type="match status" value="1"/>
</dbReference>
<gene>
    <name evidence="4" type="ORF">FB566_0687</name>
</gene>
<comment type="caution">
    <text evidence="4">The sequence shown here is derived from an EMBL/GenBank/DDBJ whole genome shotgun (WGS) entry which is preliminary data.</text>
</comment>